<name>A0ACC5R889_9HYPH</name>
<protein>
    <submittedName>
        <fullName evidence="1">Uncharacterized protein</fullName>
    </submittedName>
</protein>
<evidence type="ECO:0000313" key="1">
    <source>
        <dbReference type="EMBL" id="MBK1868876.1"/>
    </source>
</evidence>
<gene>
    <name evidence="1" type="ORF">JHL16_21135</name>
</gene>
<evidence type="ECO:0000313" key="2">
    <source>
        <dbReference type="Proteomes" id="UP000616151"/>
    </source>
</evidence>
<organism evidence="1 2">
    <name type="scientific">Taklimakanibacter albus</name>
    <dbReference type="NCBI Taxonomy" id="2800327"/>
    <lineage>
        <taxon>Bacteria</taxon>
        <taxon>Pseudomonadati</taxon>
        <taxon>Pseudomonadota</taxon>
        <taxon>Alphaproteobacteria</taxon>
        <taxon>Hyphomicrobiales</taxon>
        <taxon>Aestuariivirgaceae</taxon>
        <taxon>Taklimakanibacter</taxon>
    </lineage>
</organism>
<keyword evidence="2" id="KW-1185">Reference proteome</keyword>
<reference evidence="1" key="1">
    <citation type="submission" date="2021-01" db="EMBL/GenBank/DDBJ databases">
        <authorList>
            <person name="Sun Q."/>
        </authorList>
    </citation>
    <scope>NUCLEOTIDE SEQUENCE</scope>
    <source>
        <strain evidence="1">YIM B02566</strain>
    </source>
</reference>
<sequence>MTVLARGRWSWRFFAFAVAGFCLVILLAANAHLVYVAVTSQPDCVPHQKGEGGAYQAAKSAC</sequence>
<proteinExistence type="predicted"/>
<dbReference type="Proteomes" id="UP000616151">
    <property type="component" value="Unassembled WGS sequence"/>
</dbReference>
<dbReference type="EMBL" id="JAENHL010000007">
    <property type="protein sequence ID" value="MBK1868876.1"/>
    <property type="molecule type" value="Genomic_DNA"/>
</dbReference>
<comment type="caution">
    <text evidence="1">The sequence shown here is derived from an EMBL/GenBank/DDBJ whole genome shotgun (WGS) entry which is preliminary data.</text>
</comment>
<accession>A0ACC5R889</accession>